<dbReference type="Gene3D" id="1.20.140.40">
    <property type="entry name" value="Invertase/pectin methylesterase inhibitor family protein"/>
    <property type="match status" value="2"/>
</dbReference>
<keyword evidence="1" id="KW-0479">Metal-binding</keyword>
<evidence type="ECO:0000256" key="2">
    <source>
        <dbReference type="ARBA" id="ARBA00022729"/>
    </source>
</evidence>
<feature type="domain" description="GRF-type" evidence="8">
    <location>
        <begin position="399"/>
        <end position="441"/>
    </location>
</feature>
<keyword evidence="6" id="KW-0812">Transmembrane</keyword>
<dbReference type="GO" id="GO:0008270">
    <property type="term" value="F:zinc ion binding"/>
    <property type="evidence" value="ECO:0007669"/>
    <property type="project" value="UniProtKB-KW"/>
</dbReference>
<dbReference type="EMBL" id="OOIL02000405">
    <property type="protein sequence ID" value="VFQ64500.1"/>
    <property type="molecule type" value="Genomic_DNA"/>
</dbReference>
<feature type="transmembrane region" description="Helical" evidence="6">
    <location>
        <begin position="477"/>
        <end position="499"/>
    </location>
</feature>
<reference evidence="9 10" key="1">
    <citation type="submission" date="2018-04" db="EMBL/GenBank/DDBJ databases">
        <authorList>
            <person name="Vogel A."/>
        </authorList>
    </citation>
    <scope>NUCLEOTIDE SEQUENCE [LARGE SCALE GENOMIC DNA]</scope>
</reference>
<evidence type="ECO:0000256" key="3">
    <source>
        <dbReference type="ARBA" id="ARBA00022771"/>
    </source>
</evidence>
<accession>A0A484KGK7</accession>
<keyword evidence="3 5" id="KW-0863">Zinc-finger</keyword>
<dbReference type="OrthoDB" id="1305981at2759"/>
<dbReference type="PANTHER" id="PTHR31080">
    <property type="entry name" value="PECTINESTERASE INHIBITOR-LIKE"/>
    <property type="match status" value="1"/>
</dbReference>
<keyword evidence="10" id="KW-1185">Reference proteome</keyword>
<evidence type="ECO:0000256" key="4">
    <source>
        <dbReference type="ARBA" id="ARBA00022833"/>
    </source>
</evidence>
<dbReference type="InterPro" id="IPR010666">
    <property type="entry name" value="Znf_GRF"/>
</dbReference>
<evidence type="ECO:0000313" key="9">
    <source>
        <dbReference type="EMBL" id="VFQ64500.1"/>
    </source>
</evidence>
<dbReference type="PANTHER" id="PTHR31080:SF296">
    <property type="entry name" value="OS05G0360900 PROTEIN"/>
    <property type="match status" value="1"/>
</dbReference>
<evidence type="ECO:0000313" key="10">
    <source>
        <dbReference type="Proteomes" id="UP000595140"/>
    </source>
</evidence>
<dbReference type="SMART" id="SM00856">
    <property type="entry name" value="PMEI"/>
    <property type="match status" value="2"/>
</dbReference>
<evidence type="ECO:0000256" key="7">
    <source>
        <dbReference type="SAM" id="SignalP"/>
    </source>
</evidence>
<dbReference type="GO" id="GO:0004857">
    <property type="term" value="F:enzyme inhibitor activity"/>
    <property type="evidence" value="ECO:0007669"/>
    <property type="project" value="InterPro"/>
</dbReference>
<evidence type="ECO:0000256" key="1">
    <source>
        <dbReference type="ARBA" id="ARBA00022723"/>
    </source>
</evidence>
<proteinExistence type="predicted"/>
<keyword evidence="6" id="KW-1133">Transmembrane helix</keyword>
<keyword evidence="4" id="KW-0862">Zinc</keyword>
<keyword evidence="2 7" id="KW-0732">Signal</keyword>
<evidence type="ECO:0000256" key="6">
    <source>
        <dbReference type="SAM" id="Phobius"/>
    </source>
</evidence>
<dbReference type="AlphaFoldDB" id="A0A484KGK7"/>
<dbReference type="InterPro" id="IPR051955">
    <property type="entry name" value="PME_Inhibitor"/>
</dbReference>
<dbReference type="CDD" id="cd15798">
    <property type="entry name" value="PMEI-like_3"/>
    <property type="match status" value="2"/>
</dbReference>
<dbReference type="InterPro" id="IPR035513">
    <property type="entry name" value="Invertase/methylesterase_inhib"/>
</dbReference>
<sequence>MIFFFFFLFIISSTTASPATAAAISDDIQFIHYTCNNLQYANATNCYQWFSRLAGELDQNITNLVRAALELSLNQANVTTNLISSYYNHSHQNANIHERAKGALGDCIENLQDSMDWMKSSIDEVNELYSSRNQSEFQFHISNVQTWLSAAETDQSTCTNGFDDIVNALKKKKTTTISTAAVLVLSSAVKACLTPVADVTDLTLALVNYIPSASSDDIRFIDKTCEDLRKRSVDSTSCKKWLLPLAGELVSKNNRELFKAALQLTISTTAITAGNITEYISRHGSAAKAPAGGALADCMDNLKDAKARMASSAGEMKRLTGGNQSALCISDIQTWLSAAVTDESTCTDGLKEAGKKVDAAVNATLQSMVAPAVEVTHITLALFNHVSSNNSHGMQFARCRCGEKAVLKTAWTESNPGRRFLGCSNYGRHNFCKYMEWIDPEVHPRYREVINGLLRKIDNLDTKEADKKTVKGSTNKGFWVLAVAFVFFLFLSGATPVVVKGIRICWWVLGCAVLCLEEF</sequence>
<dbReference type="SUPFAM" id="SSF101148">
    <property type="entry name" value="Plant invertase/pectin methylesterase inhibitor"/>
    <property type="match status" value="2"/>
</dbReference>
<dbReference type="PROSITE" id="PS51999">
    <property type="entry name" value="ZF_GRF"/>
    <property type="match status" value="1"/>
</dbReference>
<dbReference type="NCBIfam" id="TIGR01614">
    <property type="entry name" value="PME_inhib"/>
    <property type="match status" value="2"/>
</dbReference>
<dbReference type="Proteomes" id="UP000595140">
    <property type="component" value="Unassembled WGS sequence"/>
</dbReference>
<organism evidence="9 10">
    <name type="scientific">Cuscuta campestris</name>
    <dbReference type="NCBI Taxonomy" id="132261"/>
    <lineage>
        <taxon>Eukaryota</taxon>
        <taxon>Viridiplantae</taxon>
        <taxon>Streptophyta</taxon>
        <taxon>Embryophyta</taxon>
        <taxon>Tracheophyta</taxon>
        <taxon>Spermatophyta</taxon>
        <taxon>Magnoliopsida</taxon>
        <taxon>eudicotyledons</taxon>
        <taxon>Gunneridae</taxon>
        <taxon>Pentapetalae</taxon>
        <taxon>asterids</taxon>
        <taxon>lamiids</taxon>
        <taxon>Solanales</taxon>
        <taxon>Convolvulaceae</taxon>
        <taxon>Cuscuteae</taxon>
        <taxon>Cuscuta</taxon>
        <taxon>Cuscuta subgen. Grammica</taxon>
        <taxon>Cuscuta sect. Cleistogrammica</taxon>
    </lineage>
</organism>
<protein>
    <recommendedName>
        <fullName evidence="8">GRF-type domain-containing protein</fullName>
    </recommendedName>
</protein>
<dbReference type="InterPro" id="IPR006501">
    <property type="entry name" value="Pectinesterase_inhib_dom"/>
</dbReference>
<evidence type="ECO:0000256" key="5">
    <source>
        <dbReference type="PROSITE-ProRule" id="PRU01343"/>
    </source>
</evidence>
<feature type="chain" id="PRO_5019780059" description="GRF-type domain-containing protein" evidence="7">
    <location>
        <begin position="17"/>
        <end position="519"/>
    </location>
</feature>
<name>A0A484KGK7_9ASTE</name>
<dbReference type="Pfam" id="PF04043">
    <property type="entry name" value="PMEI"/>
    <property type="match status" value="2"/>
</dbReference>
<keyword evidence="6" id="KW-0472">Membrane</keyword>
<gene>
    <name evidence="9" type="ORF">CCAM_LOCUS6276</name>
</gene>
<feature type="signal peptide" evidence="7">
    <location>
        <begin position="1"/>
        <end position="16"/>
    </location>
</feature>
<evidence type="ECO:0000259" key="8">
    <source>
        <dbReference type="PROSITE" id="PS51999"/>
    </source>
</evidence>